<gene>
    <name evidence="1" type="ORF">ECRASSUSDP1_LOCUS23434</name>
</gene>
<keyword evidence="2" id="KW-1185">Reference proteome</keyword>
<organism evidence="1 2">
    <name type="scientific">Euplotes crassus</name>
    <dbReference type="NCBI Taxonomy" id="5936"/>
    <lineage>
        <taxon>Eukaryota</taxon>
        <taxon>Sar</taxon>
        <taxon>Alveolata</taxon>
        <taxon>Ciliophora</taxon>
        <taxon>Intramacronucleata</taxon>
        <taxon>Spirotrichea</taxon>
        <taxon>Hypotrichia</taxon>
        <taxon>Euplotida</taxon>
        <taxon>Euplotidae</taxon>
        <taxon>Moneuplotes</taxon>
    </lineage>
</organism>
<comment type="caution">
    <text evidence="1">The sequence shown here is derived from an EMBL/GenBank/DDBJ whole genome shotgun (WGS) entry which is preliminary data.</text>
</comment>
<dbReference type="Proteomes" id="UP001295684">
    <property type="component" value="Unassembled WGS sequence"/>
</dbReference>
<reference evidence="1" key="1">
    <citation type="submission" date="2023-07" db="EMBL/GenBank/DDBJ databases">
        <authorList>
            <consortium name="AG Swart"/>
            <person name="Singh M."/>
            <person name="Singh A."/>
            <person name="Seah K."/>
            <person name="Emmerich C."/>
        </authorList>
    </citation>
    <scope>NUCLEOTIDE SEQUENCE</scope>
    <source>
        <strain evidence="1">DP1</strain>
    </source>
</reference>
<evidence type="ECO:0000313" key="1">
    <source>
        <dbReference type="EMBL" id="CAI2381967.1"/>
    </source>
</evidence>
<dbReference type="EMBL" id="CAMPGE010024105">
    <property type="protein sequence ID" value="CAI2381967.1"/>
    <property type="molecule type" value="Genomic_DNA"/>
</dbReference>
<proteinExistence type="predicted"/>
<evidence type="ECO:0000313" key="2">
    <source>
        <dbReference type="Proteomes" id="UP001295684"/>
    </source>
</evidence>
<accession>A0AAD2D626</accession>
<protein>
    <submittedName>
        <fullName evidence="1">Uncharacterized protein</fullName>
    </submittedName>
</protein>
<name>A0AAD2D626_EUPCR</name>
<sequence>MITSGQHILKQTCAHNPLRKRIFQGLLLQRNSIRNFSILGKPSAVNHEASLDCAEAFPMHSIIPEDLIRDLVQKKRMLKLSEQDIKPNVTLDGVFPEIIFEENGNTQNA</sequence>
<dbReference type="AlphaFoldDB" id="A0AAD2D626"/>